<keyword evidence="6 14" id="KW-0406">Ion transport</keyword>
<organism evidence="17 18">
    <name type="scientific">Saccoglossus kowalevskii</name>
    <name type="common">Acorn worm</name>
    <dbReference type="NCBI Taxonomy" id="10224"/>
    <lineage>
        <taxon>Eukaryota</taxon>
        <taxon>Metazoa</taxon>
        <taxon>Hemichordata</taxon>
        <taxon>Enteropneusta</taxon>
        <taxon>Harrimaniidae</taxon>
        <taxon>Saccoglossus</taxon>
    </lineage>
</organism>
<dbReference type="CDD" id="cd18997">
    <property type="entry name" value="LGIC_ECD_nAChR"/>
    <property type="match status" value="1"/>
</dbReference>
<dbReference type="Gene3D" id="2.70.170.10">
    <property type="entry name" value="Neurotransmitter-gated ion-channel ligand-binding domain"/>
    <property type="match status" value="1"/>
</dbReference>
<evidence type="ECO:0000313" key="18">
    <source>
        <dbReference type="RefSeq" id="XP_006811690.1"/>
    </source>
</evidence>
<keyword evidence="4 14" id="KW-1133">Transmembrane helix</keyword>
<dbReference type="InterPro" id="IPR036719">
    <property type="entry name" value="Neuro-gated_channel_TM_sf"/>
</dbReference>
<dbReference type="SUPFAM" id="SSF63712">
    <property type="entry name" value="Nicotinic receptor ligand binding domain-like"/>
    <property type="match status" value="1"/>
</dbReference>
<dbReference type="Pfam" id="PF02931">
    <property type="entry name" value="Neur_chan_LBD"/>
    <property type="match status" value="1"/>
</dbReference>
<evidence type="ECO:0000256" key="12">
    <source>
        <dbReference type="ARBA" id="ARBA00023303"/>
    </source>
</evidence>
<dbReference type="InterPro" id="IPR038050">
    <property type="entry name" value="Neuro_actylchol_rec"/>
</dbReference>
<keyword evidence="10" id="KW-0325">Glycoprotein</keyword>
<evidence type="ECO:0000256" key="14">
    <source>
        <dbReference type="RuleBase" id="RU000687"/>
    </source>
</evidence>
<dbReference type="SUPFAM" id="SSF90112">
    <property type="entry name" value="Neurotransmitter-gated ion-channel transmembrane pore"/>
    <property type="match status" value="1"/>
</dbReference>
<feature type="transmembrane region" description="Helical" evidence="14">
    <location>
        <begin position="171"/>
        <end position="195"/>
    </location>
</feature>
<dbReference type="InterPro" id="IPR006201">
    <property type="entry name" value="Neur_channel"/>
</dbReference>
<dbReference type="NCBIfam" id="TIGR00860">
    <property type="entry name" value="LIC"/>
    <property type="match status" value="1"/>
</dbReference>
<name>A0ABM0LV99_SACKO</name>
<evidence type="ECO:0000256" key="7">
    <source>
        <dbReference type="ARBA" id="ARBA00023136"/>
    </source>
</evidence>
<feature type="transmembrane region" description="Helical" evidence="14">
    <location>
        <begin position="236"/>
        <end position="257"/>
    </location>
</feature>
<evidence type="ECO:0000256" key="11">
    <source>
        <dbReference type="ARBA" id="ARBA00023286"/>
    </source>
</evidence>
<evidence type="ECO:0000256" key="10">
    <source>
        <dbReference type="ARBA" id="ARBA00023180"/>
    </source>
</evidence>
<evidence type="ECO:0000256" key="5">
    <source>
        <dbReference type="ARBA" id="ARBA00023018"/>
    </source>
</evidence>
<evidence type="ECO:0000256" key="1">
    <source>
        <dbReference type="ARBA" id="ARBA00022448"/>
    </source>
</evidence>
<evidence type="ECO:0000256" key="6">
    <source>
        <dbReference type="ARBA" id="ARBA00023065"/>
    </source>
</evidence>
<dbReference type="InterPro" id="IPR002394">
    <property type="entry name" value="Nicotinic_acetylcholine_rcpt"/>
</dbReference>
<evidence type="ECO:0000313" key="17">
    <source>
        <dbReference type="Proteomes" id="UP000694865"/>
    </source>
</evidence>
<evidence type="ECO:0000256" key="9">
    <source>
        <dbReference type="ARBA" id="ARBA00023170"/>
    </source>
</evidence>
<dbReference type="GeneID" id="100373903"/>
<dbReference type="RefSeq" id="XP_006811690.1">
    <property type="nucleotide sequence ID" value="XM_006811627.1"/>
</dbReference>
<keyword evidence="2" id="KW-1003">Cell membrane</keyword>
<evidence type="ECO:0000256" key="8">
    <source>
        <dbReference type="ARBA" id="ARBA00023157"/>
    </source>
</evidence>
<keyword evidence="12 14" id="KW-0407">Ion channel</keyword>
<dbReference type="Proteomes" id="UP000694865">
    <property type="component" value="Unplaced"/>
</dbReference>
<evidence type="ECO:0000259" key="15">
    <source>
        <dbReference type="Pfam" id="PF02931"/>
    </source>
</evidence>
<dbReference type="PRINTS" id="PR00252">
    <property type="entry name" value="NRIONCHANNEL"/>
</dbReference>
<sequence>MSWNEKDQIMTSNVWLKQLWNDYRLAWNPDDYDGLGILRVPSQMIWLPDIVLFNNADGNYEVTLMTKALVYANGDVYWLPPAIYKSSCKIDVQYFPFDEQRCIMKYGSWTYDGYLVDLVLINEQIDLEDYWESGEWSLVDTPGVRNTVKYACCDTINVDITFTIHIMRKPLFYTVNLIIPCVLISFLTVLVFYLPSDCGEKITLCISVLLALTVFLLLISDIIPPTSLVIPLIGRYLLFTMVLVTVSIIVTVIVLNIHHRAPSTHTMSPWIRKVFLEILPPLLLMKRQSKNKGSGGRRRDRRLPPCVRSRNAKWWHRAARDVAPHFEHVRRRHVQREQAWPRAGGQMPRPQKPVDARFKEAIRGVNYVAQHLKNEDEFETISEDWKYVAMVVDRIFLWIFLVVVLSGTAGILLSAPTIYMDRKVLG</sequence>
<dbReference type="Pfam" id="PF02932">
    <property type="entry name" value="Neur_chan_memb"/>
    <property type="match status" value="1"/>
</dbReference>
<comment type="similarity">
    <text evidence="14">Belongs to the ligand-gated ion channel (TC 1.A.9) family.</text>
</comment>
<dbReference type="PROSITE" id="PS00236">
    <property type="entry name" value="NEUROTR_ION_CHANNEL"/>
    <property type="match status" value="1"/>
</dbReference>
<keyword evidence="17" id="KW-1185">Reference proteome</keyword>
<feature type="transmembrane region" description="Helical" evidence="14">
    <location>
        <begin position="395"/>
        <end position="419"/>
    </location>
</feature>
<keyword evidence="9" id="KW-0675">Receptor</keyword>
<dbReference type="Gene3D" id="1.20.58.390">
    <property type="entry name" value="Neurotransmitter-gated ion-channel transmembrane domain"/>
    <property type="match status" value="2"/>
</dbReference>
<dbReference type="InterPro" id="IPR036734">
    <property type="entry name" value="Neur_chan_lig-bd_sf"/>
</dbReference>
<evidence type="ECO:0000256" key="13">
    <source>
        <dbReference type="ARBA" id="ARBA00034099"/>
    </source>
</evidence>
<feature type="domain" description="Neurotransmitter-gated ion-channel ligand-binding" evidence="15">
    <location>
        <begin position="3"/>
        <end position="170"/>
    </location>
</feature>
<keyword evidence="5" id="KW-0770">Synapse</keyword>
<dbReference type="InterPro" id="IPR018000">
    <property type="entry name" value="Neurotransmitter_ion_chnl_CS"/>
</dbReference>
<evidence type="ECO:0000256" key="3">
    <source>
        <dbReference type="ARBA" id="ARBA00022692"/>
    </source>
</evidence>
<reference evidence="18" key="1">
    <citation type="submission" date="2025-08" db="UniProtKB">
        <authorList>
            <consortium name="RefSeq"/>
        </authorList>
    </citation>
    <scope>IDENTIFICATION</scope>
    <source>
        <tissue evidence="18">Testes</tissue>
    </source>
</reference>
<dbReference type="InterPro" id="IPR006202">
    <property type="entry name" value="Neur_chan_lig-bd"/>
</dbReference>
<accession>A0ABM0LV99</accession>
<dbReference type="InterPro" id="IPR006029">
    <property type="entry name" value="Neurotrans-gated_channel_TM"/>
</dbReference>
<comment type="subcellular location">
    <subcellularLocation>
        <location evidence="13">Synaptic cell membrane</location>
        <topology evidence="13">Multi-pass membrane protein</topology>
    </subcellularLocation>
</comment>
<evidence type="ECO:0000259" key="16">
    <source>
        <dbReference type="Pfam" id="PF02932"/>
    </source>
</evidence>
<keyword evidence="7 14" id="KW-0472">Membrane</keyword>
<keyword evidence="1 14" id="KW-0813">Transport</keyword>
<evidence type="ECO:0000256" key="2">
    <source>
        <dbReference type="ARBA" id="ARBA00022475"/>
    </source>
</evidence>
<dbReference type="PRINTS" id="PR00254">
    <property type="entry name" value="NICOTINICR"/>
</dbReference>
<feature type="transmembrane region" description="Helical" evidence="14">
    <location>
        <begin position="201"/>
        <end position="224"/>
    </location>
</feature>
<dbReference type="CDD" id="cd19064">
    <property type="entry name" value="LGIC_TM_nAChR"/>
    <property type="match status" value="1"/>
</dbReference>
<keyword evidence="3 14" id="KW-0812">Transmembrane</keyword>
<gene>
    <name evidence="18" type="primary">LOC100373903</name>
</gene>
<evidence type="ECO:0000256" key="4">
    <source>
        <dbReference type="ARBA" id="ARBA00022989"/>
    </source>
</evidence>
<dbReference type="PANTHER" id="PTHR18945">
    <property type="entry name" value="NEUROTRANSMITTER GATED ION CHANNEL"/>
    <property type="match status" value="1"/>
</dbReference>
<proteinExistence type="inferred from homology"/>
<feature type="domain" description="Neurotransmitter-gated ion-channel transmembrane" evidence="16">
    <location>
        <begin position="177"/>
        <end position="411"/>
    </location>
</feature>
<protein>
    <submittedName>
        <fullName evidence="18">Acetylcholine receptor subunit alpha-like 1-like</fullName>
    </submittedName>
</protein>
<keyword evidence="8" id="KW-1015">Disulfide bond</keyword>
<keyword evidence="11" id="KW-1071">Ligand-gated ion channel</keyword>